<accession>A0A4Z2IKG8</accession>
<comment type="caution">
    <text evidence="1">The sequence shown here is derived from an EMBL/GenBank/DDBJ whole genome shotgun (WGS) entry which is preliminary data.</text>
</comment>
<name>A0A4Z2IKG8_9TELE</name>
<dbReference type="EMBL" id="SRLO01000075">
    <property type="protein sequence ID" value="TNN78305.1"/>
    <property type="molecule type" value="Genomic_DNA"/>
</dbReference>
<proteinExistence type="predicted"/>
<dbReference type="AlphaFoldDB" id="A0A4Z2IKG8"/>
<dbReference type="Proteomes" id="UP000314294">
    <property type="component" value="Unassembled WGS sequence"/>
</dbReference>
<evidence type="ECO:0000313" key="2">
    <source>
        <dbReference type="Proteomes" id="UP000314294"/>
    </source>
</evidence>
<organism evidence="1 2">
    <name type="scientific">Liparis tanakae</name>
    <name type="common">Tanaka's snailfish</name>
    <dbReference type="NCBI Taxonomy" id="230148"/>
    <lineage>
        <taxon>Eukaryota</taxon>
        <taxon>Metazoa</taxon>
        <taxon>Chordata</taxon>
        <taxon>Craniata</taxon>
        <taxon>Vertebrata</taxon>
        <taxon>Euteleostomi</taxon>
        <taxon>Actinopterygii</taxon>
        <taxon>Neopterygii</taxon>
        <taxon>Teleostei</taxon>
        <taxon>Neoteleostei</taxon>
        <taxon>Acanthomorphata</taxon>
        <taxon>Eupercaria</taxon>
        <taxon>Perciformes</taxon>
        <taxon>Cottioidei</taxon>
        <taxon>Cottales</taxon>
        <taxon>Liparidae</taxon>
        <taxon>Liparis</taxon>
    </lineage>
</organism>
<evidence type="ECO:0000313" key="1">
    <source>
        <dbReference type="EMBL" id="TNN78305.1"/>
    </source>
</evidence>
<reference evidence="1 2" key="1">
    <citation type="submission" date="2019-03" db="EMBL/GenBank/DDBJ databases">
        <title>First draft genome of Liparis tanakae, snailfish: a comprehensive survey of snailfish specific genes.</title>
        <authorList>
            <person name="Kim W."/>
            <person name="Song I."/>
            <person name="Jeong J.-H."/>
            <person name="Kim D."/>
            <person name="Kim S."/>
            <person name="Ryu S."/>
            <person name="Song J.Y."/>
            <person name="Lee S.K."/>
        </authorList>
    </citation>
    <scope>NUCLEOTIDE SEQUENCE [LARGE SCALE GENOMIC DNA]</scope>
    <source>
        <tissue evidence="1">Muscle</tissue>
    </source>
</reference>
<sequence length="69" mass="7828">MASQLNCQPPFTRQIYDIRRALPLNESAASQPRFRDPSVGPPAQIHLTEQFVVRGFLYEVVDVSLDGQR</sequence>
<protein>
    <submittedName>
        <fullName evidence="1">Uncharacterized protein</fullName>
    </submittedName>
</protein>
<keyword evidence="2" id="KW-1185">Reference proteome</keyword>
<gene>
    <name evidence="1" type="ORF">EYF80_011545</name>
</gene>